<keyword evidence="5 12" id="KW-0378">Hydrolase</keyword>
<evidence type="ECO:0000256" key="8">
    <source>
        <dbReference type="ARBA" id="ARBA00023125"/>
    </source>
</evidence>
<keyword evidence="6 12" id="KW-0068">Autocatalytic cleavage</keyword>
<dbReference type="RefSeq" id="WP_197443623.1">
    <property type="nucleotide sequence ID" value="NZ_CP036275.1"/>
</dbReference>
<evidence type="ECO:0000256" key="12">
    <source>
        <dbReference type="RuleBase" id="RU003991"/>
    </source>
</evidence>
<evidence type="ECO:0000313" key="15">
    <source>
        <dbReference type="EMBL" id="QDU39696.1"/>
    </source>
</evidence>
<name>A0A517ZB21_9PLAN</name>
<dbReference type="PANTHER" id="PTHR33516:SF2">
    <property type="entry name" value="LEXA REPRESSOR-RELATED"/>
    <property type="match status" value="1"/>
</dbReference>
<evidence type="ECO:0000256" key="9">
    <source>
        <dbReference type="ARBA" id="ARBA00023163"/>
    </source>
</evidence>
<dbReference type="InterPro" id="IPR006200">
    <property type="entry name" value="LexA"/>
</dbReference>
<dbReference type="GO" id="GO:0003677">
    <property type="term" value="F:DNA binding"/>
    <property type="evidence" value="ECO:0007669"/>
    <property type="project" value="UniProtKB-KW"/>
</dbReference>
<gene>
    <name evidence="15" type="primary">lexA_2</name>
    <name evidence="15" type="ORF">Mal4_40420</name>
</gene>
<evidence type="ECO:0000256" key="10">
    <source>
        <dbReference type="ARBA" id="ARBA00023204"/>
    </source>
</evidence>
<keyword evidence="8" id="KW-0238">DNA-binding</keyword>
<dbReference type="Gene3D" id="1.10.10.10">
    <property type="entry name" value="Winged helix-like DNA-binding domain superfamily/Winged helix DNA-binding domain"/>
    <property type="match status" value="1"/>
</dbReference>
<keyword evidence="11" id="KW-0742">SOS response</keyword>
<dbReference type="InterPro" id="IPR036388">
    <property type="entry name" value="WH-like_DNA-bd_sf"/>
</dbReference>
<proteinExistence type="inferred from homology"/>
<evidence type="ECO:0000256" key="5">
    <source>
        <dbReference type="ARBA" id="ARBA00022801"/>
    </source>
</evidence>
<feature type="domain" description="Peptidase S24/S26A/S26B/S26C" evidence="13">
    <location>
        <begin position="98"/>
        <end position="213"/>
    </location>
</feature>
<protein>
    <submittedName>
        <fullName evidence="15">LexA repressor</fullName>
        <ecNumber evidence="15">3.4.21.88</ecNumber>
    </submittedName>
</protein>
<keyword evidence="7" id="KW-0805">Transcription regulation</keyword>
<dbReference type="AlphaFoldDB" id="A0A517ZB21"/>
<dbReference type="KEGG" id="mri:Mal4_40420"/>
<keyword evidence="10" id="KW-0234">DNA repair</keyword>
<evidence type="ECO:0000256" key="2">
    <source>
        <dbReference type="ARBA" id="ARBA00022491"/>
    </source>
</evidence>
<evidence type="ECO:0000256" key="1">
    <source>
        <dbReference type="ARBA" id="ARBA00007484"/>
    </source>
</evidence>
<reference evidence="15 16" key="1">
    <citation type="submission" date="2019-02" db="EMBL/GenBank/DDBJ databases">
        <title>Deep-cultivation of Planctomycetes and their phenomic and genomic characterization uncovers novel biology.</title>
        <authorList>
            <person name="Wiegand S."/>
            <person name="Jogler M."/>
            <person name="Boedeker C."/>
            <person name="Pinto D."/>
            <person name="Vollmers J."/>
            <person name="Rivas-Marin E."/>
            <person name="Kohn T."/>
            <person name="Peeters S.H."/>
            <person name="Heuer A."/>
            <person name="Rast P."/>
            <person name="Oberbeckmann S."/>
            <person name="Bunk B."/>
            <person name="Jeske O."/>
            <person name="Meyerdierks A."/>
            <person name="Storesund J.E."/>
            <person name="Kallscheuer N."/>
            <person name="Luecker S."/>
            <person name="Lage O.M."/>
            <person name="Pohl T."/>
            <person name="Merkel B.J."/>
            <person name="Hornburger P."/>
            <person name="Mueller R.-W."/>
            <person name="Bruemmer F."/>
            <person name="Labrenz M."/>
            <person name="Spormann A.M."/>
            <person name="Op den Camp H."/>
            <person name="Overmann J."/>
            <person name="Amann R."/>
            <person name="Jetten M.S.M."/>
            <person name="Mascher T."/>
            <person name="Medema M.H."/>
            <person name="Devos D.P."/>
            <person name="Kaster A.-K."/>
            <person name="Ovreas L."/>
            <person name="Rohde M."/>
            <person name="Galperin M.Y."/>
            <person name="Jogler C."/>
        </authorList>
    </citation>
    <scope>NUCLEOTIDE SEQUENCE [LARGE SCALE GENOMIC DNA]</scope>
    <source>
        <strain evidence="15 16">Mal4</strain>
    </source>
</reference>
<dbReference type="InterPro" id="IPR006199">
    <property type="entry name" value="LexA_DNA-bd_dom"/>
</dbReference>
<evidence type="ECO:0000256" key="3">
    <source>
        <dbReference type="ARBA" id="ARBA00022705"/>
    </source>
</evidence>
<dbReference type="NCBIfam" id="TIGR00498">
    <property type="entry name" value="lexA"/>
    <property type="match status" value="1"/>
</dbReference>
<evidence type="ECO:0000256" key="11">
    <source>
        <dbReference type="ARBA" id="ARBA00023236"/>
    </source>
</evidence>
<dbReference type="PRINTS" id="PR00726">
    <property type="entry name" value="LEXASERPTASE"/>
</dbReference>
<dbReference type="SUPFAM" id="SSF51306">
    <property type="entry name" value="LexA/Signal peptidase"/>
    <property type="match status" value="1"/>
</dbReference>
<evidence type="ECO:0000259" key="13">
    <source>
        <dbReference type="Pfam" id="PF00717"/>
    </source>
</evidence>
<dbReference type="InterPro" id="IPR050077">
    <property type="entry name" value="LexA_repressor"/>
</dbReference>
<keyword evidence="4" id="KW-0227">DNA damage</keyword>
<evidence type="ECO:0000313" key="16">
    <source>
        <dbReference type="Proteomes" id="UP000320496"/>
    </source>
</evidence>
<dbReference type="CDD" id="cd06529">
    <property type="entry name" value="S24_LexA-like"/>
    <property type="match status" value="1"/>
</dbReference>
<dbReference type="PANTHER" id="PTHR33516">
    <property type="entry name" value="LEXA REPRESSOR"/>
    <property type="match status" value="1"/>
</dbReference>
<organism evidence="15 16">
    <name type="scientific">Maioricimonas rarisocia</name>
    <dbReference type="NCBI Taxonomy" id="2528026"/>
    <lineage>
        <taxon>Bacteria</taxon>
        <taxon>Pseudomonadati</taxon>
        <taxon>Planctomycetota</taxon>
        <taxon>Planctomycetia</taxon>
        <taxon>Planctomycetales</taxon>
        <taxon>Planctomycetaceae</taxon>
        <taxon>Maioricimonas</taxon>
    </lineage>
</organism>
<accession>A0A517ZB21</accession>
<dbReference type="EMBL" id="CP036275">
    <property type="protein sequence ID" value="QDU39696.1"/>
    <property type="molecule type" value="Genomic_DNA"/>
</dbReference>
<keyword evidence="3" id="KW-0235">DNA replication</keyword>
<keyword evidence="16" id="KW-1185">Reference proteome</keyword>
<dbReference type="GO" id="GO:0045892">
    <property type="term" value="P:negative regulation of DNA-templated transcription"/>
    <property type="evidence" value="ECO:0007669"/>
    <property type="project" value="InterPro"/>
</dbReference>
<dbReference type="InterPro" id="IPR036390">
    <property type="entry name" value="WH_DNA-bd_sf"/>
</dbReference>
<dbReference type="GO" id="GO:0009432">
    <property type="term" value="P:SOS response"/>
    <property type="evidence" value="ECO:0007669"/>
    <property type="project" value="UniProtKB-KW"/>
</dbReference>
<dbReference type="EC" id="3.4.21.88" evidence="15"/>
<dbReference type="Gene3D" id="2.10.109.10">
    <property type="entry name" value="Umud Fragment, subunit A"/>
    <property type="match status" value="1"/>
</dbReference>
<dbReference type="GO" id="GO:0006508">
    <property type="term" value="P:proteolysis"/>
    <property type="evidence" value="ECO:0007669"/>
    <property type="project" value="InterPro"/>
</dbReference>
<dbReference type="SUPFAM" id="SSF46785">
    <property type="entry name" value="Winged helix' DNA-binding domain"/>
    <property type="match status" value="1"/>
</dbReference>
<feature type="domain" description="LexA repressor DNA-binding" evidence="14">
    <location>
        <begin position="17"/>
        <end position="78"/>
    </location>
</feature>
<dbReference type="InterPro" id="IPR006197">
    <property type="entry name" value="Peptidase_S24_LexA"/>
</dbReference>
<dbReference type="Pfam" id="PF00717">
    <property type="entry name" value="Peptidase_S24"/>
    <property type="match status" value="1"/>
</dbReference>
<sequence>MATRKRPTRGRGRPRTEEITEAQHRTFEAIRDYIDAHGESPTIAELGEILGITTAPVHDSVTQLVRKGYLERERYSRRGLKIVREPAPRRSQSMVTIPLLGNVVAGTPTQVDDHVLGEALVPADMVDGDDCFALKVQGESMKGAGLADGDTVIVRPQPLARHGEVVVALVDGEATIKRLFWDEKSVELSPENRRFRPIRITPETDFRIVGKVIAQSSQWS</sequence>
<dbReference type="InterPro" id="IPR039418">
    <property type="entry name" value="LexA-like"/>
</dbReference>
<evidence type="ECO:0000256" key="4">
    <source>
        <dbReference type="ARBA" id="ARBA00022763"/>
    </source>
</evidence>
<dbReference type="Pfam" id="PF01726">
    <property type="entry name" value="LexA_DNA_bind"/>
    <property type="match status" value="1"/>
</dbReference>
<evidence type="ECO:0000259" key="14">
    <source>
        <dbReference type="Pfam" id="PF01726"/>
    </source>
</evidence>
<keyword evidence="2" id="KW-0678">Repressor</keyword>
<dbReference type="GO" id="GO:0006260">
    <property type="term" value="P:DNA replication"/>
    <property type="evidence" value="ECO:0007669"/>
    <property type="project" value="UniProtKB-KW"/>
</dbReference>
<evidence type="ECO:0000256" key="7">
    <source>
        <dbReference type="ARBA" id="ARBA00023015"/>
    </source>
</evidence>
<keyword evidence="9" id="KW-0804">Transcription</keyword>
<dbReference type="InterPro" id="IPR036286">
    <property type="entry name" value="LexA/Signal_pep-like_sf"/>
</dbReference>
<dbReference type="Proteomes" id="UP000320496">
    <property type="component" value="Chromosome"/>
</dbReference>
<dbReference type="InterPro" id="IPR015927">
    <property type="entry name" value="Peptidase_S24_S26A/B/C"/>
</dbReference>
<evidence type="ECO:0000256" key="6">
    <source>
        <dbReference type="ARBA" id="ARBA00022813"/>
    </source>
</evidence>
<dbReference type="GO" id="GO:0006281">
    <property type="term" value="P:DNA repair"/>
    <property type="evidence" value="ECO:0007669"/>
    <property type="project" value="UniProtKB-KW"/>
</dbReference>
<dbReference type="GO" id="GO:0004252">
    <property type="term" value="F:serine-type endopeptidase activity"/>
    <property type="evidence" value="ECO:0007669"/>
    <property type="project" value="UniProtKB-EC"/>
</dbReference>
<comment type="similarity">
    <text evidence="1 12">Belongs to the peptidase S24 family.</text>
</comment>